<dbReference type="PANTHER" id="PTHR43416">
    <property type="entry name" value="DIHYDROLIPOYLLYSINE-RESIDUE SUCCINYLTRANSFERASE COMPONENT OF 2-OXOGLUTARATE DEHYDROGENASE COMPLEX, MITOCHONDRIAL-RELATED"/>
    <property type="match status" value="1"/>
</dbReference>
<feature type="domain" description="2-oxoacid dehydrogenase acyltransferase catalytic" evidence="10">
    <location>
        <begin position="271"/>
        <end position="467"/>
    </location>
</feature>
<dbReference type="InterPro" id="IPR001078">
    <property type="entry name" value="2-oxoacid_DH_actylTfrase"/>
</dbReference>
<evidence type="ECO:0000259" key="10">
    <source>
        <dbReference type="Pfam" id="PF00198"/>
    </source>
</evidence>
<evidence type="ECO:0000256" key="1">
    <source>
        <dbReference type="ARBA" id="ARBA00001938"/>
    </source>
</evidence>
<evidence type="ECO:0000256" key="9">
    <source>
        <dbReference type="ARBA" id="ARBA00032406"/>
    </source>
</evidence>
<dbReference type="OrthoDB" id="420166at2759"/>
<name>A0A1Q9DC97_SYMMI</name>
<gene>
    <name evidence="11" type="primary">Dlst</name>
    <name evidence="11" type="ORF">AK812_SmicGene25406</name>
</gene>
<comment type="similarity">
    <text evidence="3">Belongs to the 2-oxoacid dehydrogenase family.</text>
</comment>
<dbReference type="Pfam" id="PF00198">
    <property type="entry name" value="2-oxoacid_dh"/>
    <property type="match status" value="1"/>
</dbReference>
<organism evidence="11 12">
    <name type="scientific">Symbiodinium microadriaticum</name>
    <name type="common">Dinoflagellate</name>
    <name type="synonym">Zooxanthella microadriatica</name>
    <dbReference type="NCBI Taxonomy" id="2951"/>
    <lineage>
        <taxon>Eukaryota</taxon>
        <taxon>Sar</taxon>
        <taxon>Alveolata</taxon>
        <taxon>Dinophyceae</taxon>
        <taxon>Suessiales</taxon>
        <taxon>Symbiodiniaceae</taxon>
        <taxon>Symbiodinium</taxon>
    </lineage>
</organism>
<comment type="cofactor">
    <cofactor evidence="1">
        <name>(R)-lipoate</name>
        <dbReference type="ChEBI" id="CHEBI:83088"/>
    </cofactor>
</comment>
<evidence type="ECO:0000313" key="11">
    <source>
        <dbReference type="EMBL" id="OLP92735.1"/>
    </source>
</evidence>
<comment type="pathway">
    <text evidence="2">Amino-acid degradation; L-lysine degradation via saccharopine pathway; glutaryl-CoA from L-lysine: step 6/6.</text>
</comment>
<keyword evidence="8" id="KW-0012">Acyltransferase</keyword>
<dbReference type="EMBL" id="LSRX01000608">
    <property type="protein sequence ID" value="OLP92735.1"/>
    <property type="molecule type" value="Genomic_DNA"/>
</dbReference>
<evidence type="ECO:0000256" key="8">
    <source>
        <dbReference type="ARBA" id="ARBA00023315"/>
    </source>
</evidence>
<dbReference type="AlphaFoldDB" id="A0A1Q9DC97"/>
<dbReference type="InterPro" id="IPR050537">
    <property type="entry name" value="2-oxoacid_dehydrogenase"/>
</dbReference>
<dbReference type="GO" id="GO:0006099">
    <property type="term" value="P:tricarboxylic acid cycle"/>
    <property type="evidence" value="ECO:0007669"/>
    <property type="project" value="UniProtKB-KW"/>
</dbReference>
<sequence length="481" mass="52482">MFDEAKFILSRSLSPCFCWRACLSIPEEGSSRHAAALIDVGTGHGAEPILVAALYLQIASLRQDIWRKNGEKAGDPHEEDDRRDDKDVTETIRWIDTDVMAADPLTKVMEPIKLVHVMETNELDVKQPIDSIVKKRATLLQEEVGTNLSELAGDIQHLPSWMMCLYSFWGLQALALLKPCVSALRPVFSSRLKSLSLEDEGESRRLDHVAQNARCDGALATCRRLSISGLRATFARLAAGRLGVEAAPAEAPPASVGVAPAVVSVGEGCTERRVPVSFVRQRVMKRLKETQNTAALLSTFQEVDMTAALRLRSKYKDMFQKLHGPQLGMLSLIVKASCLTINEVPGVNAIIDDGTKETVWRDYVDISIPIPSPRGIIACTLRDAQSMSIRDMEHEIAGLTDRAARDELCVEDLSQSTFGIVDAGIAGGMLGTGIINFPQSASMGTNAVKKRVTVVEGKVEARPIMPVPGLRRDSGVLNHPL</sequence>
<comment type="caution">
    <text evidence="11">The sequence shown here is derived from an EMBL/GenBank/DDBJ whole genome shotgun (WGS) entry which is preliminary data.</text>
</comment>
<dbReference type="Gene3D" id="3.30.559.10">
    <property type="entry name" value="Chloramphenicol acetyltransferase-like domain"/>
    <property type="match status" value="1"/>
</dbReference>
<dbReference type="EC" id="2.3.1.61" evidence="4"/>
<protein>
    <recommendedName>
        <fullName evidence="4">dihydrolipoyllysine-residue succinyltransferase</fullName>
        <ecNumber evidence="4">2.3.1.61</ecNumber>
    </recommendedName>
    <alternativeName>
        <fullName evidence="9">2-oxoglutarate dehydrogenase complex component E2</fullName>
    </alternativeName>
</protein>
<dbReference type="PANTHER" id="PTHR43416:SF5">
    <property type="entry name" value="DIHYDROLIPOYLLYSINE-RESIDUE SUCCINYLTRANSFERASE COMPONENT OF 2-OXOGLUTARATE DEHYDROGENASE COMPLEX, MITOCHONDRIAL"/>
    <property type="match status" value="1"/>
</dbReference>
<keyword evidence="7" id="KW-0450">Lipoyl</keyword>
<dbReference type="InterPro" id="IPR023213">
    <property type="entry name" value="CAT-like_dom_sf"/>
</dbReference>
<dbReference type="GO" id="GO:0004149">
    <property type="term" value="F:dihydrolipoyllysine-residue succinyltransferase activity"/>
    <property type="evidence" value="ECO:0007669"/>
    <property type="project" value="UniProtKB-EC"/>
</dbReference>
<evidence type="ECO:0000256" key="5">
    <source>
        <dbReference type="ARBA" id="ARBA00022532"/>
    </source>
</evidence>
<dbReference type="GO" id="GO:0005739">
    <property type="term" value="C:mitochondrion"/>
    <property type="evidence" value="ECO:0007669"/>
    <property type="project" value="TreeGrafter"/>
</dbReference>
<evidence type="ECO:0000256" key="4">
    <source>
        <dbReference type="ARBA" id="ARBA00012945"/>
    </source>
</evidence>
<dbReference type="SUPFAM" id="SSF52777">
    <property type="entry name" value="CoA-dependent acyltransferases"/>
    <property type="match status" value="1"/>
</dbReference>
<evidence type="ECO:0000256" key="6">
    <source>
        <dbReference type="ARBA" id="ARBA00022679"/>
    </source>
</evidence>
<evidence type="ECO:0000313" key="12">
    <source>
        <dbReference type="Proteomes" id="UP000186817"/>
    </source>
</evidence>
<proteinExistence type="inferred from homology"/>
<keyword evidence="5" id="KW-0816">Tricarboxylic acid cycle</keyword>
<keyword evidence="12" id="KW-1185">Reference proteome</keyword>
<reference evidence="11 12" key="1">
    <citation type="submission" date="2016-02" db="EMBL/GenBank/DDBJ databases">
        <title>Genome analysis of coral dinoflagellate symbionts highlights evolutionary adaptations to a symbiotic lifestyle.</title>
        <authorList>
            <person name="Aranda M."/>
            <person name="Li Y."/>
            <person name="Liew Y.J."/>
            <person name="Baumgarten S."/>
            <person name="Simakov O."/>
            <person name="Wilson M."/>
            <person name="Piel J."/>
            <person name="Ashoor H."/>
            <person name="Bougouffa S."/>
            <person name="Bajic V.B."/>
            <person name="Ryu T."/>
            <person name="Ravasi T."/>
            <person name="Bayer T."/>
            <person name="Micklem G."/>
            <person name="Kim H."/>
            <person name="Bhak J."/>
            <person name="Lajeunesse T.C."/>
            <person name="Voolstra C.R."/>
        </authorList>
    </citation>
    <scope>NUCLEOTIDE SEQUENCE [LARGE SCALE GENOMIC DNA]</scope>
    <source>
        <strain evidence="11 12">CCMP2467</strain>
    </source>
</reference>
<dbReference type="Proteomes" id="UP000186817">
    <property type="component" value="Unassembled WGS sequence"/>
</dbReference>
<evidence type="ECO:0000256" key="2">
    <source>
        <dbReference type="ARBA" id="ARBA00005145"/>
    </source>
</evidence>
<evidence type="ECO:0000256" key="7">
    <source>
        <dbReference type="ARBA" id="ARBA00022823"/>
    </source>
</evidence>
<keyword evidence="6 11" id="KW-0808">Transferase</keyword>
<evidence type="ECO:0000256" key="3">
    <source>
        <dbReference type="ARBA" id="ARBA00007317"/>
    </source>
</evidence>
<accession>A0A1Q9DC97</accession>